<proteinExistence type="inferred from homology"/>
<dbReference type="Pfam" id="PF02511">
    <property type="entry name" value="Thy1"/>
    <property type="match status" value="1"/>
</dbReference>
<dbReference type="GO" id="GO:0050660">
    <property type="term" value="F:flavin adenine dinucleotide binding"/>
    <property type="evidence" value="ECO:0007669"/>
    <property type="project" value="InterPro"/>
</dbReference>
<dbReference type="GO" id="GO:0050797">
    <property type="term" value="F:thymidylate synthase (FAD) activity"/>
    <property type="evidence" value="ECO:0007669"/>
    <property type="project" value="InterPro"/>
</dbReference>
<name>A0A1W1CEN1_9ZZZZ</name>
<protein>
    <submittedName>
        <fullName evidence="1">Thymidylate synthase thyX</fullName>
        <ecNumber evidence="1">2.1.1.-</ecNumber>
    </submittedName>
</protein>
<dbReference type="GO" id="GO:0006231">
    <property type="term" value="P:dTMP biosynthetic process"/>
    <property type="evidence" value="ECO:0007669"/>
    <property type="project" value="InterPro"/>
</dbReference>
<dbReference type="CDD" id="cd20175">
    <property type="entry name" value="ThyX"/>
    <property type="match status" value="1"/>
</dbReference>
<dbReference type="Gene3D" id="3.30.1360.170">
    <property type="match status" value="1"/>
</dbReference>
<dbReference type="GO" id="GO:0070402">
    <property type="term" value="F:NADPH binding"/>
    <property type="evidence" value="ECO:0007669"/>
    <property type="project" value="TreeGrafter"/>
</dbReference>
<dbReference type="PROSITE" id="PS51331">
    <property type="entry name" value="THYX"/>
    <property type="match status" value="1"/>
</dbReference>
<sequence>MKVTLLHYTPLEVCSHAIRTCWSSFDKSDNGGEKDKELIDRVGNKFKHSSTLEHISYNFYIQGVSRALLQELARHRISSPSVKSTRYTLKELKNIEPFKEDDYDSASQFIVLTNNKFVDTASIKALNNLQVILKQGISNDIAKFCLPESYKTELTWTINARSLQNFIKLRSSKSALWEIRNLSRELYNILPNDHKYLFKECLLMDC</sequence>
<gene>
    <name evidence="1" type="ORF">MNB_SV-9-268</name>
</gene>
<evidence type="ECO:0000313" key="1">
    <source>
        <dbReference type="EMBL" id="SFV64153.1"/>
    </source>
</evidence>
<accession>A0A1W1CEN1</accession>
<dbReference type="EC" id="2.1.1.-" evidence="1"/>
<reference evidence="1" key="1">
    <citation type="submission" date="2016-10" db="EMBL/GenBank/DDBJ databases">
        <authorList>
            <person name="de Groot N.N."/>
        </authorList>
    </citation>
    <scope>NUCLEOTIDE SEQUENCE</scope>
</reference>
<dbReference type="SUPFAM" id="SSF69796">
    <property type="entry name" value="Thymidylate synthase-complementing protein Thy1"/>
    <property type="match status" value="1"/>
</dbReference>
<dbReference type="NCBIfam" id="TIGR02170">
    <property type="entry name" value="thyX"/>
    <property type="match status" value="1"/>
</dbReference>
<dbReference type="GO" id="GO:0004799">
    <property type="term" value="F:thymidylate synthase activity"/>
    <property type="evidence" value="ECO:0007669"/>
    <property type="project" value="TreeGrafter"/>
</dbReference>
<dbReference type="InterPro" id="IPR036098">
    <property type="entry name" value="Thymidylate_synthase_ThyX_sf"/>
</dbReference>
<dbReference type="InterPro" id="IPR003669">
    <property type="entry name" value="Thymidylate_synthase_ThyX"/>
</dbReference>
<keyword evidence="1" id="KW-0808">Transferase</keyword>
<keyword evidence="1" id="KW-0489">Methyltransferase</keyword>
<dbReference type="GO" id="GO:0032259">
    <property type="term" value="P:methylation"/>
    <property type="evidence" value="ECO:0007669"/>
    <property type="project" value="UniProtKB-KW"/>
</dbReference>
<organism evidence="1">
    <name type="scientific">hydrothermal vent metagenome</name>
    <dbReference type="NCBI Taxonomy" id="652676"/>
    <lineage>
        <taxon>unclassified sequences</taxon>
        <taxon>metagenomes</taxon>
        <taxon>ecological metagenomes</taxon>
    </lineage>
</organism>
<dbReference type="EMBL" id="FPHG01000064">
    <property type="protein sequence ID" value="SFV64153.1"/>
    <property type="molecule type" value="Genomic_DNA"/>
</dbReference>
<dbReference type="PANTHER" id="PTHR34934">
    <property type="entry name" value="FLAVIN-DEPENDENT THYMIDYLATE SYNTHASE"/>
    <property type="match status" value="1"/>
</dbReference>
<dbReference type="AlphaFoldDB" id="A0A1W1CEN1"/>
<dbReference type="HAMAP" id="MF_01408">
    <property type="entry name" value="ThyX"/>
    <property type="match status" value="1"/>
</dbReference>
<dbReference type="PANTHER" id="PTHR34934:SF1">
    <property type="entry name" value="FLAVIN-DEPENDENT THYMIDYLATE SYNTHASE"/>
    <property type="match status" value="1"/>
</dbReference>